<organism evidence="11">
    <name type="scientific">Cacopsylla melanoneura</name>
    <dbReference type="NCBI Taxonomy" id="428564"/>
    <lineage>
        <taxon>Eukaryota</taxon>
        <taxon>Metazoa</taxon>
        <taxon>Ecdysozoa</taxon>
        <taxon>Arthropoda</taxon>
        <taxon>Hexapoda</taxon>
        <taxon>Insecta</taxon>
        <taxon>Pterygota</taxon>
        <taxon>Neoptera</taxon>
        <taxon>Paraneoptera</taxon>
        <taxon>Hemiptera</taxon>
        <taxon>Sternorrhyncha</taxon>
        <taxon>Psylloidea</taxon>
        <taxon>Psyllidae</taxon>
        <taxon>Psyllinae</taxon>
        <taxon>Cacopsylla</taxon>
    </lineage>
</organism>
<dbReference type="GO" id="GO:0002376">
    <property type="term" value="P:immune system process"/>
    <property type="evidence" value="ECO:0007669"/>
    <property type="project" value="UniProtKB-KW"/>
</dbReference>
<evidence type="ECO:0000256" key="3">
    <source>
        <dbReference type="ARBA" id="ARBA00004656"/>
    </source>
</evidence>
<feature type="transmembrane region" description="Helical" evidence="9">
    <location>
        <begin position="130"/>
        <end position="152"/>
    </location>
</feature>
<evidence type="ECO:0000256" key="2">
    <source>
        <dbReference type="ARBA" id="ARBA00004177"/>
    </source>
</evidence>
<feature type="compositionally biased region" description="Polar residues" evidence="8">
    <location>
        <begin position="38"/>
        <end position="48"/>
    </location>
</feature>
<protein>
    <submittedName>
        <fullName evidence="11">E3 ubiquitin-protein ligase MARCH8</fullName>
    </submittedName>
</protein>
<keyword evidence="6" id="KW-0862">Zinc</keyword>
<feature type="transmembrane region" description="Helical" evidence="9">
    <location>
        <begin position="172"/>
        <end position="194"/>
    </location>
</feature>
<feature type="compositionally biased region" description="Polar residues" evidence="8">
    <location>
        <begin position="308"/>
        <end position="321"/>
    </location>
</feature>
<feature type="region of interest" description="Disordered" evidence="8">
    <location>
        <begin position="306"/>
        <end position="329"/>
    </location>
</feature>
<evidence type="ECO:0000256" key="8">
    <source>
        <dbReference type="SAM" id="MobiDB-lite"/>
    </source>
</evidence>
<keyword evidence="9" id="KW-0812">Transmembrane</keyword>
<feature type="compositionally biased region" description="Low complexity" evidence="8">
    <location>
        <begin position="24"/>
        <end position="34"/>
    </location>
</feature>
<feature type="domain" description="RING-CH-type" evidence="10">
    <location>
        <begin position="47"/>
        <end position="108"/>
    </location>
</feature>
<keyword evidence="7" id="KW-0391">Immunity</keyword>
<dbReference type="InterPro" id="IPR011016">
    <property type="entry name" value="Znf_RING-CH"/>
</dbReference>
<dbReference type="EMBL" id="HBUF01354501">
    <property type="protein sequence ID" value="CAG6716449.1"/>
    <property type="molecule type" value="Transcribed_RNA"/>
</dbReference>
<evidence type="ECO:0000313" key="11">
    <source>
        <dbReference type="EMBL" id="CAG6771050.1"/>
    </source>
</evidence>
<dbReference type="EMBL" id="HBUF01193183">
    <property type="protein sequence ID" value="CAG6659049.1"/>
    <property type="molecule type" value="Transcribed_RNA"/>
</dbReference>
<dbReference type="CDD" id="cd16807">
    <property type="entry name" value="RING_CH-C4HC3_MARCH8"/>
    <property type="match status" value="1"/>
</dbReference>
<comment type="subcellular location">
    <subcellularLocation>
        <location evidence="1">Endomembrane system</location>
        <topology evidence="1">Multi-pass membrane protein</topology>
    </subcellularLocation>
    <subcellularLocation>
        <location evidence="2">Endosome</location>
    </subcellularLocation>
    <subcellularLocation>
        <location evidence="3">Lysosome membrane</location>
    </subcellularLocation>
</comment>
<dbReference type="PANTHER" id="PTHR45981">
    <property type="entry name" value="LD02310P"/>
    <property type="match status" value="1"/>
</dbReference>
<keyword evidence="9" id="KW-0472">Membrane</keyword>
<dbReference type="AlphaFoldDB" id="A0A8D9ARM5"/>
<dbReference type="SUPFAM" id="SSF57850">
    <property type="entry name" value="RING/U-box"/>
    <property type="match status" value="1"/>
</dbReference>
<dbReference type="Gene3D" id="3.30.40.10">
    <property type="entry name" value="Zinc/RING finger domain, C3HC4 (zinc finger)"/>
    <property type="match status" value="1"/>
</dbReference>
<dbReference type="GO" id="GO:0005765">
    <property type="term" value="C:lysosomal membrane"/>
    <property type="evidence" value="ECO:0007669"/>
    <property type="project" value="UniProtKB-SubCell"/>
</dbReference>
<evidence type="ECO:0000256" key="5">
    <source>
        <dbReference type="ARBA" id="ARBA00022771"/>
    </source>
</evidence>
<evidence type="ECO:0000256" key="4">
    <source>
        <dbReference type="ARBA" id="ARBA00022723"/>
    </source>
</evidence>
<dbReference type="EMBL" id="HBUF01583585">
    <property type="protein sequence ID" value="CAG6771048.1"/>
    <property type="molecule type" value="Transcribed_RNA"/>
</dbReference>
<feature type="compositionally biased region" description="Polar residues" evidence="8">
    <location>
        <begin position="488"/>
        <end position="499"/>
    </location>
</feature>
<dbReference type="EMBL" id="HBUF01583586">
    <property type="protein sequence ID" value="CAG6771050.1"/>
    <property type="molecule type" value="Transcribed_RNA"/>
</dbReference>
<proteinExistence type="predicted"/>
<keyword evidence="4" id="KW-0479">Metal-binding</keyword>
<dbReference type="SMART" id="SM00744">
    <property type="entry name" value="RINGv"/>
    <property type="match status" value="1"/>
</dbReference>
<dbReference type="GO" id="GO:0005768">
    <property type="term" value="C:endosome"/>
    <property type="evidence" value="ECO:0007669"/>
    <property type="project" value="UniProtKB-SubCell"/>
</dbReference>
<dbReference type="GO" id="GO:0008270">
    <property type="term" value="F:zinc ion binding"/>
    <property type="evidence" value="ECO:0007669"/>
    <property type="project" value="UniProtKB-KW"/>
</dbReference>
<evidence type="ECO:0000256" key="6">
    <source>
        <dbReference type="ARBA" id="ARBA00022833"/>
    </source>
</evidence>
<reference evidence="11" key="1">
    <citation type="submission" date="2021-05" db="EMBL/GenBank/DDBJ databases">
        <authorList>
            <person name="Alioto T."/>
            <person name="Alioto T."/>
            <person name="Gomez Garrido J."/>
        </authorList>
    </citation>
    <scope>NUCLEOTIDE SEQUENCE</scope>
</reference>
<evidence type="ECO:0000256" key="7">
    <source>
        <dbReference type="ARBA" id="ARBA00022859"/>
    </source>
</evidence>
<evidence type="ECO:0000256" key="9">
    <source>
        <dbReference type="SAM" id="Phobius"/>
    </source>
</evidence>
<feature type="region of interest" description="Disordered" evidence="8">
    <location>
        <begin position="18"/>
        <end position="48"/>
    </location>
</feature>
<dbReference type="EMBL" id="HBUF01193184">
    <property type="protein sequence ID" value="CAG6659050.1"/>
    <property type="molecule type" value="Transcribed_RNA"/>
</dbReference>
<dbReference type="InterPro" id="IPR013083">
    <property type="entry name" value="Znf_RING/FYVE/PHD"/>
</dbReference>
<feature type="compositionally biased region" description="Polar residues" evidence="8">
    <location>
        <begin position="522"/>
        <end position="548"/>
    </location>
</feature>
<dbReference type="EMBL" id="HBUF01193182">
    <property type="protein sequence ID" value="CAG6659048.1"/>
    <property type="molecule type" value="Transcribed_RNA"/>
</dbReference>
<dbReference type="Pfam" id="PF12906">
    <property type="entry name" value="RINGv"/>
    <property type="match status" value="1"/>
</dbReference>
<keyword evidence="9" id="KW-1133">Transmembrane helix</keyword>
<evidence type="ECO:0000259" key="10">
    <source>
        <dbReference type="PROSITE" id="PS51292"/>
    </source>
</evidence>
<name>A0A8D9ARM5_9HEMI</name>
<keyword evidence="5" id="KW-0863">Zinc-finger</keyword>
<accession>A0A8D9ARM5</accession>
<dbReference type="EMBL" id="HBUF01354500">
    <property type="protein sequence ID" value="CAG6716448.1"/>
    <property type="molecule type" value="Transcribed_RNA"/>
</dbReference>
<sequence>MPLHKVSVSPMEIISSASTPYQQSQSPVKVSPKRSSPDRCSSQTSSLSSNGFDICRICHCEGDSEVPLIAPCYCSGSLRYVHQACLQQWIKSSNIRCCELCKFQFIMQTKTKPFSEWEHLEMTGMERRKLLCAVLFHAVALTCVIWSLYVLIDRTVEEISNGVLEWPFWTKLIVVAIGFTGGVVFMYIQCKAYLHICQRWKAYNRVIYVQNAPEKPSLPSPQLAMKSAGCAESLSHTVHMEHPYPTPTPAPSYADPSPSWDEDMMNNTKSIDLKGVRNLHIFFNEENRICVQKDEKQPRLVDYLETAEPSNPDNNPTSTVTRPEHDNMNGGGTTWHIQIEKTSAGPDITKAIDNRTFEEVAQTELIDPRQYRNNNEDYKVTCNNDDNESPVLNLQIKKAEIVIKFGGSPNENVVNSNNDNVAVDNDNAVNININTDETKSANSKLVELSSNTTDDIKKNNESQADDEGSEDSLSGCGSPTCRLLPDSTDYSTCNTNNRPKSYPFDKRQSRSSGTWTPGVEIPTTSDQDTGSQSPLLAQTNNSETNKTN</sequence>
<feature type="region of interest" description="Disordered" evidence="8">
    <location>
        <begin position="448"/>
        <end position="548"/>
    </location>
</feature>
<evidence type="ECO:0000256" key="1">
    <source>
        <dbReference type="ARBA" id="ARBA00004127"/>
    </source>
</evidence>
<dbReference type="PROSITE" id="PS51292">
    <property type="entry name" value="ZF_RING_CH"/>
    <property type="match status" value="1"/>
</dbReference>